<protein>
    <recommendedName>
        <fullName evidence="3">3D domain-containing protein</fullName>
    </recommendedName>
</protein>
<evidence type="ECO:0000313" key="1">
    <source>
        <dbReference type="EMBL" id="OGN33881.1"/>
    </source>
</evidence>
<dbReference type="AlphaFoldDB" id="A0A1F8H8I0"/>
<sequence length="98" mass="10952">MVSKVLVVVTAYSSTVSQTDDTPFITASGTTVRNGIVATNILPMGTKIKIPELYGDRVFVVEDRMHPRKNYQVDIWFQEYVDALNFGAKYAYIEVLGS</sequence>
<accession>A0A1F8H8I0</accession>
<reference evidence="1 2" key="1">
    <citation type="journal article" date="2016" name="Nat. Commun.">
        <title>Thousands of microbial genomes shed light on interconnected biogeochemical processes in an aquifer system.</title>
        <authorList>
            <person name="Anantharaman K."/>
            <person name="Brown C.T."/>
            <person name="Hug L.A."/>
            <person name="Sharon I."/>
            <person name="Castelle C.J."/>
            <person name="Probst A.J."/>
            <person name="Thomas B.C."/>
            <person name="Singh A."/>
            <person name="Wilkins M.J."/>
            <person name="Karaoz U."/>
            <person name="Brodie E.L."/>
            <person name="Williams K.H."/>
            <person name="Hubbard S.S."/>
            <person name="Banfield J.F."/>
        </authorList>
    </citation>
    <scope>NUCLEOTIDE SEQUENCE [LARGE SCALE GENOMIC DNA]</scope>
</reference>
<evidence type="ECO:0008006" key="3">
    <source>
        <dbReference type="Google" id="ProtNLM"/>
    </source>
</evidence>
<name>A0A1F8H8I0_9BACT</name>
<dbReference type="EMBL" id="MGKW01000022">
    <property type="protein sequence ID" value="OGN33881.1"/>
    <property type="molecule type" value="Genomic_DNA"/>
</dbReference>
<gene>
    <name evidence="1" type="ORF">A3I39_00885</name>
</gene>
<evidence type="ECO:0000313" key="2">
    <source>
        <dbReference type="Proteomes" id="UP000178155"/>
    </source>
</evidence>
<dbReference type="CDD" id="cd22784">
    <property type="entry name" value="DPBB_MltA_YuiC-like"/>
    <property type="match status" value="1"/>
</dbReference>
<comment type="caution">
    <text evidence="1">The sequence shown here is derived from an EMBL/GenBank/DDBJ whole genome shotgun (WGS) entry which is preliminary data.</text>
</comment>
<organism evidence="1 2">
    <name type="scientific">Candidatus Yanofskybacteria bacterium RIFCSPLOWO2_02_FULL_47_9b</name>
    <dbReference type="NCBI Taxonomy" id="1802708"/>
    <lineage>
        <taxon>Bacteria</taxon>
        <taxon>Candidatus Yanofskyibacteriota</taxon>
    </lineage>
</organism>
<dbReference type="Proteomes" id="UP000178155">
    <property type="component" value="Unassembled WGS sequence"/>
</dbReference>
<proteinExistence type="predicted"/>